<dbReference type="Gene3D" id="2.60.120.330">
    <property type="entry name" value="B-lactam Antibiotic, Isopenicillin N Synthase, Chain"/>
    <property type="match status" value="1"/>
</dbReference>
<evidence type="ECO:0000256" key="4">
    <source>
        <dbReference type="ARBA" id="ARBA00023004"/>
    </source>
</evidence>
<dbReference type="PROSITE" id="PS51471">
    <property type="entry name" value="FE2OG_OXY"/>
    <property type="match status" value="1"/>
</dbReference>
<dbReference type="PhylomeDB" id="A0A068U8K7"/>
<dbReference type="InterPro" id="IPR026992">
    <property type="entry name" value="DIOX_N"/>
</dbReference>
<dbReference type="PANTHER" id="PTHR10209">
    <property type="entry name" value="OXIDOREDUCTASE, 2OG-FE II OXYGENASE FAMILY PROTEIN"/>
    <property type="match status" value="1"/>
</dbReference>
<dbReference type="Pfam" id="PF14226">
    <property type="entry name" value="DIOX_N"/>
    <property type="match status" value="1"/>
</dbReference>
<keyword evidence="4 5" id="KW-0408">Iron</keyword>
<keyword evidence="2 5" id="KW-0479">Metal-binding</keyword>
<reference evidence="8" key="1">
    <citation type="journal article" date="2014" name="Science">
        <title>The coffee genome provides insight into the convergent evolution of caffeine biosynthesis.</title>
        <authorList>
            <person name="Denoeud F."/>
            <person name="Carretero-Paulet L."/>
            <person name="Dereeper A."/>
            <person name="Droc G."/>
            <person name="Guyot R."/>
            <person name="Pietrella M."/>
            <person name="Zheng C."/>
            <person name="Alberti A."/>
            <person name="Anthony F."/>
            <person name="Aprea G."/>
            <person name="Aury J.M."/>
            <person name="Bento P."/>
            <person name="Bernard M."/>
            <person name="Bocs S."/>
            <person name="Campa C."/>
            <person name="Cenci A."/>
            <person name="Combes M.C."/>
            <person name="Crouzillat D."/>
            <person name="Da Silva C."/>
            <person name="Daddiego L."/>
            <person name="De Bellis F."/>
            <person name="Dussert S."/>
            <person name="Garsmeur O."/>
            <person name="Gayraud T."/>
            <person name="Guignon V."/>
            <person name="Jahn K."/>
            <person name="Jamilloux V."/>
            <person name="Joet T."/>
            <person name="Labadie K."/>
            <person name="Lan T."/>
            <person name="Leclercq J."/>
            <person name="Lepelley M."/>
            <person name="Leroy T."/>
            <person name="Li L.T."/>
            <person name="Librado P."/>
            <person name="Lopez L."/>
            <person name="Munoz A."/>
            <person name="Noel B."/>
            <person name="Pallavicini A."/>
            <person name="Perrotta G."/>
            <person name="Poncet V."/>
            <person name="Pot D."/>
            <person name="Priyono X."/>
            <person name="Rigoreau M."/>
            <person name="Rouard M."/>
            <person name="Rozas J."/>
            <person name="Tranchant-Dubreuil C."/>
            <person name="VanBuren R."/>
            <person name="Zhang Q."/>
            <person name="Andrade A.C."/>
            <person name="Argout X."/>
            <person name="Bertrand B."/>
            <person name="de Kochko A."/>
            <person name="Graziosi G."/>
            <person name="Henry R.J."/>
            <person name="Jayarama X."/>
            <person name="Ming R."/>
            <person name="Nagai C."/>
            <person name="Rounsley S."/>
            <person name="Sankoff D."/>
            <person name="Giuliano G."/>
            <person name="Albert V.A."/>
            <person name="Wincker P."/>
            <person name="Lashermes P."/>
        </authorList>
    </citation>
    <scope>NUCLEOTIDE SEQUENCE [LARGE SCALE GENOMIC DNA]</scope>
    <source>
        <strain evidence="8">cv. DH200-94</strain>
    </source>
</reference>
<name>A0A068U8K7_COFCA</name>
<feature type="domain" description="Fe2OG dioxygenase" evidence="6">
    <location>
        <begin position="174"/>
        <end position="298"/>
    </location>
</feature>
<evidence type="ECO:0000259" key="6">
    <source>
        <dbReference type="PROSITE" id="PS51471"/>
    </source>
</evidence>
<evidence type="ECO:0000256" key="5">
    <source>
        <dbReference type="RuleBase" id="RU003682"/>
    </source>
</evidence>
<comment type="similarity">
    <text evidence="1 5">Belongs to the iron/ascorbate-dependent oxidoreductase family.</text>
</comment>
<keyword evidence="8" id="KW-1185">Reference proteome</keyword>
<sequence length="345" mass="39679">MDSQLKHDRAREIKEFRETKAGVKGLVDSGMVRIPRMFVHDEKLLAEYPTNNNLLVPLIDLKDLQYGDHQRKEIVDQIRGALETWGFFQLINHGIPISKLDKLLECQKRFHEQPTEVKSELYSHDPKQNVRFFTTSSLDGNQPTDWRDTLSFRFPEDILDPHGLPTICREAVVSYMECLLKLEDTLSRLFSEALGLNRDYLSRKGWLKGGQPVISDPSFLTILLQDNVGGLQLLHQNHWVDVPPTKGALVVNVGDFMQSNSFTMNSLISNDKFKSVKHRVLAKSDVPRLSAGCFFNRSSKPIGPLKELLSDTNPPIYREIHLSEYYTVYTSKWTHGTRLIDRFRI</sequence>
<dbReference type="GO" id="GO:0016706">
    <property type="term" value="F:2-oxoglutarate-dependent dioxygenase activity"/>
    <property type="evidence" value="ECO:0007669"/>
    <property type="project" value="UniProtKB-ARBA"/>
</dbReference>
<protein>
    <recommendedName>
        <fullName evidence="6">Fe2OG dioxygenase domain-containing protein</fullName>
    </recommendedName>
</protein>
<dbReference type="InterPro" id="IPR005123">
    <property type="entry name" value="Oxoglu/Fe-dep_dioxygenase_dom"/>
</dbReference>
<accession>A0A068U8K7</accession>
<proteinExistence type="inferred from homology"/>
<dbReference type="PANTHER" id="PTHR10209:SF714">
    <property type="entry name" value="1-AMINOCYCLOPROPANE-1-CARBOXYLATE OXIDASE HOMOLOG 11-RELATED"/>
    <property type="match status" value="1"/>
</dbReference>
<dbReference type="InterPro" id="IPR044861">
    <property type="entry name" value="IPNS-like_FE2OG_OXY"/>
</dbReference>
<dbReference type="GO" id="GO:0009805">
    <property type="term" value="P:coumarin biosynthetic process"/>
    <property type="evidence" value="ECO:0007669"/>
    <property type="project" value="UniProtKB-ARBA"/>
</dbReference>
<dbReference type="AlphaFoldDB" id="A0A068U8K7"/>
<organism evidence="7 8">
    <name type="scientific">Coffea canephora</name>
    <name type="common">Robusta coffee</name>
    <dbReference type="NCBI Taxonomy" id="49390"/>
    <lineage>
        <taxon>Eukaryota</taxon>
        <taxon>Viridiplantae</taxon>
        <taxon>Streptophyta</taxon>
        <taxon>Embryophyta</taxon>
        <taxon>Tracheophyta</taxon>
        <taxon>Spermatophyta</taxon>
        <taxon>Magnoliopsida</taxon>
        <taxon>eudicotyledons</taxon>
        <taxon>Gunneridae</taxon>
        <taxon>Pentapetalae</taxon>
        <taxon>asterids</taxon>
        <taxon>lamiids</taxon>
        <taxon>Gentianales</taxon>
        <taxon>Rubiaceae</taxon>
        <taxon>Ixoroideae</taxon>
        <taxon>Gardenieae complex</taxon>
        <taxon>Bertiereae - Coffeeae clade</taxon>
        <taxon>Coffeeae</taxon>
        <taxon>Coffea</taxon>
    </lineage>
</organism>
<evidence type="ECO:0000256" key="3">
    <source>
        <dbReference type="ARBA" id="ARBA00023002"/>
    </source>
</evidence>
<dbReference type="Gramene" id="CDP04811">
    <property type="protein sequence ID" value="CDP04811"/>
    <property type="gene ID" value="GSCOC_T00019539001"/>
</dbReference>
<evidence type="ECO:0000313" key="7">
    <source>
        <dbReference type="EMBL" id="CDP04811.1"/>
    </source>
</evidence>
<dbReference type="STRING" id="49390.A0A068U8K7"/>
<gene>
    <name evidence="7" type="ORF">GSCOC_T00019539001</name>
</gene>
<dbReference type="Pfam" id="PF03171">
    <property type="entry name" value="2OG-FeII_Oxy"/>
    <property type="match status" value="1"/>
</dbReference>
<evidence type="ECO:0000256" key="1">
    <source>
        <dbReference type="ARBA" id="ARBA00008056"/>
    </source>
</evidence>
<dbReference type="InterPro" id="IPR027443">
    <property type="entry name" value="IPNS-like_sf"/>
</dbReference>
<dbReference type="OMA" id="SRSMACH"/>
<dbReference type="InParanoid" id="A0A068U8K7"/>
<dbReference type="SUPFAM" id="SSF51197">
    <property type="entry name" value="Clavaminate synthase-like"/>
    <property type="match status" value="1"/>
</dbReference>
<keyword evidence="3 5" id="KW-0560">Oxidoreductase</keyword>
<dbReference type="EMBL" id="HG739098">
    <property type="protein sequence ID" value="CDP04811.1"/>
    <property type="molecule type" value="Genomic_DNA"/>
</dbReference>
<dbReference type="GO" id="GO:0002238">
    <property type="term" value="P:response to molecule of fungal origin"/>
    <property type="evidence" value="ECO:0007669"/>
    <property type="project" value="UniProtKB-ARBA"/>
</dbReference>
<evidence type="ECO:0000313" key="8">
    <source>
        <dbReference type="Proteomes" id="UP000295252"/>
    </source>
</evidence>
<evidence type="ECO:0000256" key="2">
    <source>
        <dbReference type="ARBA" id="ARBA00022723"/>
    </source>
</evidence>
<dbReference type="GO" id="GO:0046872">
    <property type="term" value="F:metal ion binding"/>
    <property type="evidence" value="ECO:0007669"/>
    <property type="project" value="UniProtKB-KW"/>
</dbReference>
<dbReference type="Proteomes" id="UP000295252">
    <property type="component" value="Chromosome III"/>
</dbReference>